<gene>
    <name evidence="1" type="ORF">E3U43_013776</name>
</gene>
<reference evidence="1" key="1">
    <citation type="submission" date="2018-11" db="EMBL/GenBank/DDBJ databases">
        <title>The sequence and de novo assembly of Larimichthys crocea genome using PacBio and Hi-C technologies.</title>
        <authorList>
            <person name="Xu P."/>
            <person name="Chen B."/>
            <person name="Zhou Z."/>
            <person name="Ke Q."/>
            <person name="Wu Y."/>
            <person name="Bai H."/>
            <person name="Pu F."/>
        </authorList>
    </citation>
    <scope>NUCLEOTIDE SEQUENCE</scope>
    <source>
        <tissue evidence="1">Muscle</tissue>
    </source>
</reference>
<proteinExistence type="predicted"/>
<evidence type="ECO:0000313" key="1">
    <source>
        <dbReference type="EMBL" id="TMS16483.1"/>
    </source>
</evidence>
<dbReference type="Proteomes" id="UP000793456">
    <property type="component" value="Chromosome VIII"/>
</dbReference>
<organism evidence="1 2">
    <name type="scientific">Larimichthys crocea</name>
    <name type="common">Large yellow croaker</name>
    <name type="synonym">Pseudosciaena crocea</name>
    <dbReference type="NCBI Taxonomy" id="215358"/>
    <lineage>
        <taxon>Eukaryota</taxon>
        <taxon>Metazoa</taxon>
        <taxon>Chordata</taxon>
        <taxon>Craniata</taxon>
        <taxon>Vertebrata</taxon>
        <taxon>Euteleostomi</taxon>
        <taxon>Actinopterygii</taxon>
        <taxon>Neopterygii</taxon>
        <taxon>Teleostei</taxon>
        <taxon>Neoteleostei</taxon>
        <taxon>Acanthomorphata</taxon>
        <taxon>Eupercaria</taxon>
        <taxon>Sciaenidae</taxon>
        <taxon>Larimichthys</taxon>
    </lineage>
</organism>
<evidence type="ECO:0000313" key="2">
    <source>
        <dbReference type="Proteomes" id="UP000793456"/>
    </source>
</evidence>
<accession>A0ACD3RAM8</accession>
<protein>
    <submittedName>
        <fullName evidence="1">Uncharacterized protein</fullName>
    </submittedName>
</protein>
<name>A0ACD3RAM8_LARCR</name>
<dbReference type="EMBL" id="CM011681">
    <property type="protein sequence ID" value="TMS16483.1"/>
    <property type="molecule type" value="Genomic_DNA"/>
</dbReference>
<comment type="caution">
    <text evidence="1">The sequence shown here is derived from an EMBL/GenBank/DDBJ whole genome shotgun (WGS) entry which is preliminary data.</text>
</comment>
<sequence>MMTAVKQRAELYDDWASLVTETLEAKLEKKKGLPVFRSLLAESEDQAVPRQRPAPSATSGHTGRREVRLGGTAAIKRKEADQLFNSLDALSPRYRCGSGKSCSQLTVEELSSFVRQLYNLSCSLPQAPKLKELLNRIEDFQQHSEKVLADEVPSVAEIQSLLDVSFDFDVELPELPRLRVRLEQARWLEGVQQASAQPASLTLETMRRLIDQGVGLAPHPSVEKAMARLQELLTMSEHWEDKASSLLKARPPHSIETLSAAAEKASGIPAYLPNCLLLKDTIRKAREWLQEAEELQASGGVPMMDSLSDMVLRGQAIQVHLEPLDRLESLMVEVQEWKESAATTFLQKDSTLTLLEVLCPRCEVGNVGSPKRKAKKGKESPKSNKKKTQRLNTLSDVEKALSDTKDSTSAMATLEELRVREMEAFSNLRAANESKLLPTADCMDLRVCVCQKAPMGAMLQCELCRDAFHSVCVRDPSDSSETQPWLCPQCQRSEKPPLNKVLSLLASLRHIGVRLPEGDALQYLVERTVNWQQRAQDISQSCNLPELEERPGTPPTLTRWASGSNEAQNNTQAPCLTPEWNRTSHAQTVFYTEQRCIPLQGLSRDLEELMVEGLLLQVSLPEVQTVYHVLLDRANSQHTDRCMSPPQDESTDFDMQLNSQGNNLPLNQDGVHGSEKKTKRHLEREGSDTERRGKDKKHSHKRQKMNKKNLQRRQNSSSPRSDFSQSDDS</sequence>
<keyword evidence="2" id="KW-1185">Reference proteome</keyword>